<organism evidence="1">
    <name type="scientific">Timema tahoe</name>
    <dbReference type="NCBI Taxonomy" id="61484"/>
    <lineage>
        <taxon>Eukaryota</taxon>
        <taxon>Metazoa</taxon>
        <taxon>Ecdysozoa</taxon>
        <taxon>Arthropoda</taxon>
        <taxon>Hexapoda</taxon>
        <taxon>Insecta</taxon>
        <taxon>Pterygota</taxon>
        <taxon>Neoptera</taxon>
        <taxon>Polyneoptera</taxon>
        <taxon>Phasmatodea</taxon>
        <taxon>Timematodea</taxon>
        <taxon>Timematoidea</taxon>
        <taxon>Timematidae</taxon>
        <taxon>Timema</taxon>
    </lineage>
</organism>
<dbReference type="EMBL" id="OE004749">
    <property type="protein sequence ID" value="CAD7461429.1"/>
    <property type="molecule type" value="Genomic_DNA"/>
</dbReference>
<dbReference type="AlphaFoldDB" id="A0A7R9IMY8"/>
<accession>A0A7R9IMY8</accession>
<proteinExistence type="predicted"/>
<gene>
    <name evidence="1" type="ORF">TTEB3V08_LOCUS9338</name>
</gene>
<protein>
    <submittedName>
        <fullName evidence="1">Uncharacterized protein</fullName>
    </submittedName>
</protein>
<name>A0A7R9IMY8_9NEOP</name>
<sequence length="84" mass="9875">MWTILTSKEFKTRAKNLKRINQKNFEIEMKLMKTTATYFLDILGDQLERPTNSRLGQMGFKTQNVHLQLNVHRKGGPVRKTPQE</sequence>
<evidence type="ECO:0000313" key="1">
    <source>
        <dbReference type="EMBL" id="CAD7461429.1"/>
    </source>
</evidence>
<reference evidence="1" key="1">
    <citation type="submission" date="2020-11" db="EMBL/GenBank/DDBJ databases">
        <authorList>
            <person name="Tran Van P."/>
        </authorList>
    </citation>
    <scope>NUCLEOTIDE SEQUENCE</scope>
</reference>